<dbReference type="InterPro" id="IPR050271">
    <property type="entry name" value="UDP-glycosyltransferase"/>
</dbReference>
<evidence type="ECO:0000256" key="2">
    <source>
        <dbReference type="ARBA" id="ARBA00022679"/>
    </source>
</evidence>
<keyword evidence="1" id="KW-0328">Glycosyltransferase</keyword>
<organism evidence="3 4">
    <name type="scientific">Apiospora marii</name>
    <dbReference type="NCBI Taxonomy" id="335849"/>
    <lineage>
        <taxon>Eukaryota</taxon>
        <taxon>Fungi</taxon>
        <taxon>Dikarya</taxon>
        <taxon>Ascomycota</taxon>
        <taxon>Pezizomycotina</taxon>
        <taxon>Sordariomycetes</taxon>
        <taxon>Xylariomycetidae</taxon>
        <taxon>Amphisphaeriales</taxon>
        <taxon>Apiosporaceae</taxon>
        <taxon>Apiospora</taxon>
    </lineage>
</organism>
<name>A0ABR1RFK1_9PEZI</name>
<reference evidence="3 4" key="1">
    <citation type="submission" date="2023-01" db="EMBL/GenBank/DDBJ databases">
        <title>Analysis of 21 Apiospora genomes using comparative genomics revels a genus with tremendous synthesis potential of carbohydrate active enzymes and secondary metabolites.</title>
        <authorList>
            <person name="Sorensen T."/>
        </authorList>
    </citation>
    <scope>NUCLEOTIDE SEQUENCE [LARGE SCALE GENOMIC DNA]</scope>
    <source>
        <strain evidence="3 4">CBS 20057</strain>
    </source>
</reference>
<dbReference type="Proteomes" id="UP001396898">
    <property type="component" value="Unassembled WGS sequence"/>
</dbReference>
<evidence type="ECO:0000256" key="1">
    <source>
        <dbReference type="ARBA" id="ARBA00022676"/>
    </source>
</evidence>
<evidence type="ECO:0008006" key="5">
    <source>
        <dbReference type="Google" id="ProtNLM"/>
    </source>
</evidence>
<accession>A0ABR1RFK1</accession>
<dbReference type="Pfam" id="PF00201">
    <property type="entry name" value="UDPGT"/>
    <property type="match status" value="1"/>
</dbReference>
<dbReference type="PANTHER" id="PTHR48043">
    <property type="entry name" value="EG:EG0003.4 PROTEIN-RELATED"/>
    <property type="match status" value="1"/>
</dbReference>
<dbReference type="InterPro" id="IPR002213">
    <property type="entry name" value="UDP_glucos_trans"/>
</dbReference>
<comment type="caution">
    <text evidence="3">The sequence shown here is derived from an EMBL/GenBank/DDBJ whole genome shotgun (WGS) entry which is preliminary data.</text>
</comment>
<protein>
    <recommendedName>
        <fullName evidence="5">Glycosyltransferase</fullName>
    </recommendedName>
</protein>
<dbReference type="Gene3D" id="3.40.50.2000">
    <property type="entry name" value="Glycogen Phosphorylase B"/>
    <property type="match status" value="1"/>
</dbReference>
<evidence type="ECO:0000313" key="3">
    <source>
        <dbReference type="EMBL" id="KAK8009397.1"/>
    </source>
</evidence>
<evidence type="ECO:0000313" key="4">
    <source>
        <dbReference type="Proteomes" id="UP001396898"/>
    </source>
</evidence>
<keyword evidence="4" id="KW-1185">Reference proteome</keyword>
<dbReference type="SUPFAM" id="SSF53756">
    <property type="entry name" value="UDP-Glycosyltransferase/glycogen phosphorylase"/>
    <property type="match status" value="1"/>
</dbReference>
<keyword evidence="2" id="KW-0808">Transferase</keyword>
<dbReference type="PANTHER" id="PTHR48043:SF145">
    <property type="entry name" value="FI06409P-RELATED"/>
    <property type="match status" value="1"/>
</dbReference>
<sequence>MPPTTILFLTNSELGQASVMLAVAAEVARTPDSRTHLGSFSPLAPEVPDGVLFHTLPGPSMKQVFAMKGKEFLPRHRPGLTGTPEGFAEAYSRVLAPWDEADFFSIFDACCQLLKDIHPSLVVLDPLLGAAYDACVFLKRRHIILTPNTLKDHATGSQPGLEGLYKLPCLGSGYSLPLGPVAALCNAYLLLALHIYGHWSVSVKRLDRARHQRGISWRLGTISLFDDVRPDLIVLLQSVPEIDFPLTVPSNLLGCGPILPAYSPLSETHGELAAWLNRGPTIVVNMGSHVTQAVRQAAAILAAVVACLRRRASLQVLWKLQPADAVVPDLPAGLAARLRIVPWLPSTPAAVLTASPSILAYVHHGGSNSFHEAVAAGVPHVVCPVWLDTYDFATRVEHLGIGVCGNRGHAPEVDSAGLEQALEEVGFGAGVAERREKARGLAEVVGGVNAGRSIAASRVMDAARY</sequence>
<proteinExistence type="predicted"/>
<dbReference type="EMBL" id="JAQQWI010000016">
    <property type="protein sequence ID" value="KAK8009397.1"/>
    <property type="molecule type" value="Genomic_DNA"/>
</dbReference>
<gene>
    <name evidence="3" type="ORF">PG991_011948</name>
</gene>